<feature type="compositionally biased region" description="Polar residues" evidence="1">
    <location>
        <begin position="1"/>
        <end position="20"/>
    </location>
</feature>
<evidence type="ECO:0000256" key="1">
    <source>
        <dbReference type="SAM" id="MobiDB-lite"/>
    </source>
</evidence>
<feature type="compositionally biased region" description="Low complexity" evidence="1">
    <location>
        <begin position="21"/>
        <end position="42"/>
    </location>
</feature>
<evidence type="ECO:0000313" key="3">
    <source>
        <dbReference type="EMBL" id="KAI5337523.1"/>
    </source>
</evidence>
<reference evidence="3 4" key="1">
    <citation type="journal article" date="2022" name="G3 (Bethesda)">
        <title>Whole-genome sequence and methylome profiling of the almond [Prunus dulcis (Mill.) D.A. Webb] cultivar 'Nonpareil'.</title>
        <authorList>
            <person name="D'Amico-Willman K.M."/>
            <person name="Ouma W.Z."/>
            <person name="Meulia T."/>
            <person name="Sideli G.M."/>
            <person name="Gradziel T.M."/>
            <person name="Fresnedo-Ramirez J."/>
        </authorList>
    </citation>
    <scope>NUCLEOTIDE SEQUENCE [LARGE SCALE GENOMIC DNA]</scope>
    <source>
        <strain evidence="3">Clone GOH B32 T37-40</strain>
    </source>
</reference>
<dbReference type="AlphaFoldDB" id="A0AAD4ZA53"/>
<feature type="domain" description="GAG-pre-integrase" evidence="2">
    <location>
        <begin position="220"/>
        <end position="267"/>
    </location>
</feature>
<feature type="region of interest" description="Disordered" evidence="1">
    <location>
        <begin position="306"/>
        <end position="355"/>
    </location>
</feature>
<evidence type="ECO:0000259" key="2">
    <source>
        <dbReference type="Pfam" id="PF13976"/>
    </source>
</evidence>
<dbReference type="EMBL" id="JAJFAZ020000003">
    <property type="protein sequence ID" value="KAI5337523.1"/>
    <property type="molecule type" value="Genomic_DNA"/>
</dbReference>
<dbReference type="Pfam" id="PF13976">
    <property type="entry name" value="gag_pre-integrs"/>
    <property type="match status" value="1"/>
</dbReference>
<gene>
    <name evidence="3" type="ORF">L3X38_016794</name>
</gene>
<keyword evidence="4" id="KW-1185">Reference proteome</keyword>
<evidence type="ECO:0000313" key="4">
    <source>
        <dbReference type="Proteomes" id="UP001054821"/>
    </source>
</evidence>
<name>A0AAD4ZA53_PRUDU</name>
<feature type="region of interest" description="Disordered" evidence="1">
    <location>
        <begin position="1"/>
        <end position="45"/>
    </location>
</feature>
<sequence>MAPLLQMQTLTPNPIQNQDHLLTTPTPTMTTTTPSPTLKTTPTPTPMMTPTPNLSLIQTLIPISTSTPAPTQAQIPIPIPTQHVSYASSAAQIMTSRLTTPTHGPDCAYCGDPRHTCETCFKSHGYPNWWATLTDGGQCNMTSNGTGYGFHTSDKIDSRSWIIDSGATDHMMFDPDDFLNTTQPRRTCIANVNGVTYPVTGAGTDIHTKEILGRGTKRGGLYYVDDFSPGMANSVTHPFDSKQKQIWLWHHRLGHPSFSYMKHLIPDLFSANWIPEPKSVFSLAMHLIKNDTGVIILLVRRSLPPSQKDVTQHQNDPSTVESNRPPPISSSTTENLLQNDRSPGENFQLSPGCQNQDGEIEPVYEILPASALVPHRSPTEEVIQVTNFPETDNTNEISMMI</sequence>
<comment type="caution">
    <text evidence="3">The sequence shown here is derived from an EMBL/GenBank/DDBJ whole genome shotgun (WGS) entry which is preliminary data.</text>
</comment>
<dbReference type="Proteomes" id="UP001054821">
    <property type="component" value="Chromosome 3"/>
</dbReference>
<proteinExistence type="predicted"/>
<feature type="compositionally biased region" description="Polar residues" evidence="1">
    <location>
        <begin position="329"/>
        <end position="355"/>
    </location>
</feature>
<dbReference type="InterPro" id="IPR025724">
    <property type="entry name" value="GAG-pre-integrase_dom"/>
</dbReference>
<protein>
    <recommendedName>
        <fullName evidence="2">GAG-pre-integrase domain-containing protein</fullName>
    </recommendedName>
</protein>
<organism evidence="3 4">
    <name type="scientific">Prunus dulcis</name>
    <name type="common">Almond</name>
    <name type="synonym">Amygdalus dulcis</name>
    <dbReference type="NCBI Taxonomy" id="3755"/>
    <lineage>
        <taxon>Eukaryota</taxon>
        <taxon>Viridiplantae</taxon>
        <taxon>Streptophyta</taxon>
        <taxon>Embryophyta</taxon>
        <taxon>Tracheophyta</taxon>
        <taxon>Spermatophyta</taxon>
        <taxon>Magnoliopsida</taxon>
        <taxon>eudicotyledons</taxon>
        <taxon>Gunneridae</taxon>
        <taxon>Pentapetalae</taxon>
        <taxon>rosids</taxon>
        <taxon>fabids</taxon>
        <taxon>Rosales</taxon>
        <taxon>Rosaceae</taxon>
        <taxon>Amygdaloideae</taxon>
        <taxon>Amygdaleae</taxon>
        <taxon>Prunus</taxon>
    </lineage>
</organism>
<accession>A0AAD4ZA53</accession>
<feature type="compositionally biased region" description="Polar residues" evidence="1">
    <location>
        <begin position="306"/>
        <end position="322"/>
    </location>
</feature>